<dbReference type="InterPro" id="IPR000160">
    <property type="entry name" value="GGDEF_dom"/>
</dbReference>
<dbReference type="Pfam" id="PF08269">
    <property type="entry name" value="dCache_2"/>
    <property type="match status" value="1"/>
</dbReference>
<accession>A0A7W8C1R2</accession>
<dbReference type="CDD" id="cd01949">
    <property type="entry name" value="GGDEF"/>
    <property type="match status" value="1"/>
</dbReference>
<evidence type="ECO:0000256" key="2">
    <source>
        <dbReference type="ARBA" id="ARBA00034247"/>
    </source>
</evidence>
<comment type="caution">
    <text evidence="6">The sequence shown here is derived from an EMBL/GenBank/DDBJ whole genome shotgun (WGS) entry which is preliminary data.</text>
</comment>
<dbReference type="Pfam" id="PF00990">
    <property type="entry name" value="GGDEF"/>
    <property type="match status" value="1"/>
</dbReference>
<keyword evidence="4" id="KW-1133">Transmembrane helix</keyword>
<feature type="coiled-coil region" evidence="3">
    <location>
        <begin position="358"/>
        <end position="414"/>
    </location>
</feature>
<gene>
    <name evidence="6" type="ORF">HNQ38_002104</name>
</gene>
<dbReference type="InterPro" id="IPR043128">
    <property type="entry name" value="Rev_trsase/Diguanyl_cyclase"/>
</dbReference>
<keyword evidence="4" id="KW-0812">Transmembrane</keyword>
<dbReference type="Gene3D" id="3.30.70.270">
    <property type="match status" value="1"/>
</dbReference>
<evidence type="ECO:0000313" key="6">
    <source>
        <dbReference type="EMBL" id="MBB5143996.1"/>
    </source>
</evidence>
<proteinExistence type="predicted"/>
<evidence type="ECO:0000256" key="1">
    <source>
        <dbReference type="ARBA" id="ARBA00012528"/>
    </source>
</evidence>
<dbReference type="FunFam" id="3.30.70.270:FF:000001">
    <property type="entry name" value="Diguanylate cyclase domain protein"/>
    <property type="match status" value="1"/>
</dbReference>
<dbReference type="AlphaFoldDB" id="A0A7W8C1R2"/>
<evidence type="ECO:0000256" key="3">
    <source>
        <dbReference type="SAM" id="Coils"/>
    </source>
</evidence>
<evidence type="ECO:0000313" key="7">
    <source>
        <dbReference type="Proteomes" id="UP000539075"/>
    </source>
</evidence>
<evidence type="ECO:0000256" key="4">
    <source>
        <dbReference type="SAM" id="Phobius"/>
    </source>
</evidence>
<keyword evidence="4" id="KW-0472">Membrane</keyword>
<feature type="domain" description="GGDEF" evidence="5">
    <location>
        <begin position="416"/>
        <end position="548"/>
    </location>
</feature>
<dbReference type="PANTHER" id="PTHR45138">
    <property type="entry name" value="REGULATORY COMPONENTS OF SENSORY TRANSDUCTION SYSTEM"/>
    <property type="match status" value="1"/>
</dbReference>
<sequence>MEKLAKRKIRVFYYVTGFLALLALSVALSVPYFISVRKQFDMMVGESRTRIFKEKKDTLAERVERVVAEIEAIRLTVYKEYQTLAEAQCAMLSALKMSTQDIINGFDPKVTKRTTRFVLHNTGIGLAVYDRESQKILWTDEDALVPKLLVEFKRSQQGPSEEFPVWAASNLGDNRMVAIFAVREAIDNIAKSRSIAIVRSLRFSLNQYIWINGVRNYNGGADYAVRVVHPSLVGDEEVLLSTETADPAGNLPYKEELEGVLKHGSVYFTYQFNKIHSDEVTEKLAYAQLYKPFDWIICTGIHTDDMVSLVAKREADFDRAFKNQISSYAKIISIISLLYIGMMVLFERRLTSMVNIFIGKLKEDEAELRKEKNKLDDAYRELQRVAYSDFLTGLLNRRAMYERLEEEFSRAQRDGLQFCLVLADIDHFKSVNDTYGHNTGDVVLKAIAEIFRQNIHPEDSASRWGGEEFLILALSSSLKEGLVLAETLRQTVESTTIHDGDIAINTTITLGVVEYAPGKSFDALIKEADFYLYAGKKRQRNCVMSSESSGEAPLKI</sequence>
<protein>
    <recommendedName>
        <fullName evidence="1">diguanylate cyclase</fullName>
        <ecNumber evidence="1">2.7.7.65</ecNumber>
    </recommendedName>
</protein>
<comment type="catalytic activity">
    <reaction evidence="2">
        <text>2 GTP = 3',3'-c-di-GMP + 2 diphosphate</text>
        <dbReference type="Rhea" id="RHEA:24898"/>
        <dbReference type="ChEBI" id="CHEBI:33019"/>
        <dbReference type="ChEBI" id="CHEBI:37565"/>
        <dbReference type="ChEBI" id="CHEBI:58805"/>
        <dbReference type="EC" id="2.7.7.65"/>
    </reaction>
</comment>
<organism evidence="6 7">
    <name type="scientific">Desulfovibrio intestinalis</name>
    <dbReference type="NCBI Taxonomy" id="58621"/>
    <lineage>
        <taxon>Bacteria</taxon>
        <taxon>Pseudomonadati</taxon>
        <taxon>Thermodesulfobacteriota</taxon>
        <taxon>Desulfovibrionia</taxon>
        <taxon>Desulfovibrionales</taxon>
        <taxon>Desulfovibrionaceae</taxon>
        <taxon>Desulfovibrio</taxon>
    </lineage>
</organism>
<dbReference type="GO" id="GO:0052621">
    <property type="term" value="F:diguanylate cyclase activity"/>
    <property type="evidence" value="ECO:0007669"/>
    <property type="project" value="UniProtKB-EC"/>
</dbReference>
<keyword evidence="3" id="KW-0175">Coiled coil</keyword>
<dbReference type="RefSeq" id="WP_183720147.1">
    <property type="nucleotide sequence ID" value="NZ_JACHGO010000006.1"/>
</dbReference>
<reference evidence="6 7" key="1">
    <citation type="submission" date="2020-08" db="EMBL/GenBank/DDBJ databases">
        <title>Genomic Encyclopedia of Type Strains, Phase IV (KMG-IV): sequencing the most valuable type-strain genomes for metagenomic binning, comparative biology and taxonomic classification.</title>
        <authorList>
            <person name="Goeker M."/>
        </authorList>
    </citation>
    <scope>NUCLEOTIDE SEQUENCE [LARGE SCALE GENOMIC DNA]</scope>
    <source>
        <strain evidence="6 7">DSM 11275</strain>
    </source>
</reference>
<dbReference type="SUPFAM" id="SSF55073">
    <property type="entry name" value="Nucleotide cyclase"/>
    <property type="match status" value="1"/>
</dbReference>
<dbReference type="PROSITE" id="PS50887">
    <property type="entry name" value="GGDEF"/>
    <property type="match status" value="1"/>
</dbReference>
<dbReference type="Gene3D" id="3.30.450.20">
    <property type="entry name" value="PAS domain"/>
    <property type="match status" value="1"/>
</dbReference>
<keyword evidence="7" id="KW-1185">Reference proteome</keyword>
<dbReference type="EMBL" id="JACHGO010000006">
    <property type="protein sequence ID" value="MBB5143996.1"/>
    <property type="molecule type" value="Genomic_DNA"/>
</dbReference>
<dbReference type="InterPro" id="IPR050469">
    <property type="entry name" value="Diguanylate_Cyclase"/>
</dbReference>
<name>A0A7W8C1R2_9BACT</name>
<dbReference type="Proteomes" id="UP000539075">
    <property type="component" value="Unassembled WGS sequence"/>
</dbReference>
<evidence type="ECO:0000259" key="5">
    <source>
        <dbReference type="PROSITE" id="PS50887"/>
    </source>
</evidence>
<dbReference type="InterPro" id="IPR004010">
    <property type="entry name" value="Double_Cache_2"/>
</dbReference>
<dbReference type="NCBIfam" id="TIGR00254">
    <property type="entry name" value="GGDEF"/>
    <property type="match status" value="1"/>
</dbReference>
<feature type="transmembrane region" description="Helical" evidence="4">
    <location>
        <begin position="12"/>
        <end position="34"/>
    </location>
</feature>
<dbReference type="InterPro" id="IPR029787">
    <property type="entry name" value="Nucleotide_cyclase"/>
</dbReference>
<dbReference type="SMART" id="SM00267">
    <property type="entry name" value="GGDEF"/>
    <property type="match status" value="1"/>
</dbReference>
<dbReference type="PANTHER" id="PTHR45138:SF9">
    <property type="entry name" value="DIGUANYLATE CYCLASE DGCM-RELATED"/>
    <property type="match status" value="1"/>
</dbReference>
<dbReference type="EC" id="2.7.7.65" evidence="1"/>